<dbReference type="EMBL" id="MFZF01000022">
    <property type="protein sequence ID" value="OGK15985.1"/>
    <property type="molecule type" value="Genomic_DNA"/>
</dbReference>
<name>A0A1F7GB24_9BACT</name>
<reference evidence="2 3" key="1">
    <citation type="journal article" date="2016" name="Nat. Commun.">
        <title>Thousands of microbial genomes shed light on interconnected biogeochemical processes in an aquifer system.</title>
        <authorList>
            <person name="Anantharaman K."/>
            <person name="Brown C.T."/>
            <person name="Hug L.A."/>
            <person name="Sharon I."/>
            <person name="Castelle C.J."/>
            <person name="Probst A.J."/>
            <person name="Thomas B.C."/>
            <person name="Singh A."/>
            <person name="Wilkins M.J."/>
            <person name="Karaoz U."/>
            <person name="Brodie E.L."/>
            <person name="Williams K.H."/>
            <person name="Hubbard S.S."/>
            <person name="Banfield J.F."/>
        </authorList>
    </citation>
    <scope>NUCLEOTIDE SEQUENCE [LARGE SCALE GENOMIC DNA]</scope>
</reference>
<proteinExistence type="predicted"/>
<evidence type="ECO:0000259" key="1">
    <source>
        <dbReference type="Pfam" id="PF21956"/>
    </source>
</evidence>
<accession>A0A1F7GB24</accession>
<organism evidence="2 3">
    <name type="scientific">Candidatus Roizmanbacteria bacterium RIFCSPHIGHO2_01_FULL_39_12b</name>
    <dbReference type="NCBI Taxonomy" id="1802030"/>
    <lineage>
        <taxon>Bacteria</taxon>
        <taxon>Candidatus Roizmaniibacteriota</taxon>
    </lineage>
</organism>
<gene>
    <name evidence="2" type="ORF">A2690_00840</name>
</gene>
<protein>
    <recommendedName>
        <fullName evidence="1">DUF6922 domain-containing protein</fullName>
    </recommendedName>
</protein>
<dbReference type="Pfam" id="PF21956">
    <property type="entry name" value="DUF6922"/>
    <property type="match status" value="1"/>
</dbReference>
<evidence type="ECO:0000313" key="3">
    <source>
        <dbReference type="Proteomes" id="UP000178372"/>
    </source>
</evidence>
<evidence type="ECO:0000313" key="2">
    <source>
        <dbReference type="EMBL" id="OGK15985.1"/>
    </source>
</evidence>
<dbReference type="AlphaFoldDB" id="A0A1F7GB24"/>
<dbReference type="Proteomes" id="UP000178372">
    <property type="component" value="Unassembled WGS sequence"/>
</dbReference>
<comment type="caution">
    <text evidence="2">The sequence shown here is derived from an EMBL/GenBank/DDBJ whole genome shotgun (WGS) entry which is preliminary data.</text>
</comment>
<sequence>MLPPIKIPKSLYKFFWDVNPEKVNPREKPYFVIQRLLDKGDIEAVRFVRGNFEPSVIQKTLKNYRDFSLRSASFWGLLYQVPLSQIKCFQEPYLTTRKTLWPY</sequence>
<feature type="domain" description="DUF6922" evidence="1">
    <location>
        <begin position="13"/>
        <end position="60"/>
    </location>
</feature>
<dbReference type="InterPro" id="IPR053830">
    <property type="entry name" value="DUF6922"/>
</dbReference>